<accession>A0AAD2BW89</accession>
<dbReference type="Pfam" id="PF13730">
    <property type="entry name" value="HTH_36"/>
    <property type="match status" value="1"/>
</dbReference>
<proteinExistence type="predicted"/>
<name>A0AAD2BW89_9RALS</name>
<evidence type="ECO:0000313" key="3">
    <source>
        <dbReference type="Proteomes" id="UP001190491"/>
    </source>
</evidence>
<gene>
    <name evidence="2" type="ORF">R77567_01631</name>
</gene>
<organism evidence="2 3">
    <name type="scientific">Ralstonia flatus</name>
    <dbReference type="NCBI Taxonomy" id="3058601"/>
    <lineage>
        <taxon>Bacteria</taxon>
        <taxon>Pseudomonadati</taxon>
        <taxon>Pseudomonadota</taxon>
        <taxon>Betaproteobacteria</taxon>
        <taxon>Burkholderiales</taxon>
        <taxon>Burkholderiaceae</taxon>
        <taxon>Ralstonia</taxon>
    </lineage>
</organism>
<protein>
    <recommendedName>
        <fullName evidence="4">Helix-turn-helix domain-containing protein</fullName>
    </recommendedName>
</protein>
<feature type="compositionally biased region" description="Polar residues" evidence="1">
    <location>
        <begin position="140"/>
        <end position="167"/>
    </location>
</feature>
<reference evidence="2" key="1">
    <citation type="submission" date="2023-07" db="EMBL/GenBank/DDBJ databases">
        <authorList>
            <person name="Peeters C."/>
        </authorList>
    </citation>
    <scope>NUCLEOTIDE SEQUENCE</scope>
    <source>
        <strain evidence="2">R-77567</strain>
    </source>
</reference>
<dbReference type="AlphaFoldDB" id="A0AAD2BW89"/>
<evidence type="ECO:0000256" key="1">
    <source>
        <dbReference type="SAM" id="MobiDB-lite"/>
    </source>
</evidence>
<dbReference type="Proteomes" id="UP001190491">
    <property type="component" value="Unassembled WGS sequence"/>
</dbReference>
<sequence>MSMEALTWARKQCVGNSRAKAVFMALADFASEDFCAFPSIAAVVEYTELDRKTIIKQIEFLIAAGFVVDTAERRGSTRQIPVYRLQSPERQKVTIGPAAAAEQFQSRNGSDIGTVPNDDDFSTNGTDLGTLKESQERNSSEGGTVPTLTGNSSNFDGKQSQVSQETVPSLGHGTPNNPIEPKGNPQRTGKRSAKAEKMAPGFDVFWEAYPRKQNKADAEKAWQKLAPTPELLAEILKAVGEQRAWPEWREAGGKYVPHAATWLNGQRWTDQAQPLGTETSEGEQSASGWWRSSSGVQGMADALGVVRKHAEEDWRFRVRVAKKAGEGLWRQEILADMLRTKNSAYPAVHEYFYGHPPEVMA</sequence>
<evidence type="ECO:0000313" key="2">
    <source>
        <dbReference type="EMBL" id="CAJ0862251.1"/>
    </source>
</evidence>
<dbReference type="EMBL" id="CAUDKO010000003">
    <property type="protein sequence ID" value="CAJ0862251.1"/>
    <property type="molecule type" value="Genomic_DNA"/>
</dbReference>
<feature type="region of interest" description="Disordered" evidence="1">
    <location>
        <begin position="101"/>
        <end position="197"/>
    </location>
</feature>
<evidence type="ECO:0008006" key="4">
    <source>
        <dbReference type="Google" id="ProtNLM"/>
    </source>
</evidence>
<feature type="region of interest" description="Disordered" evidence="1">
    <location>
        <begin position="273"/>
        <end position="292"/>
    </location>
</feature>
<comment type="caution">
    <text evidence="2">The sequence shown here is derived from an EMBL/GenBank/DDBJ whole genome shotgun (WGS) entry which is preliminary data.</text>
</comment>